<feature type="compositionally biased region" description="Basic residues" evidence="1">
    <location>
        <begin position="59"/>
        <end position="68"/>
    </location>
</feature>
<dbReference type="AlphaFoldDB" id="D3Y148"/>
<dbReference type="SUPFAM" id="SSF53300">
    <property type="entry name" value="vWA-like"/>
    <property type="match status" value="1"/>
</dbReference>
<dbReference type="EMBL" id="GU384160">
    <property type="protein sequence ID" value="ADC52812.1"/>
    <property type="molecule type" value="Genomic_DNA"/>
</dbReference>
<evidence type="ECO:0000313" key="2">
    <source>
        <dbReference type="EMBL" id="ADC52812.1"/>
    </source>
</evidence>
<sequence length="472" mass="52226">MAGTLLLTASSGWNGACTAASRESVETHLLQGAPHTARADLDVVLPRHVHRDPAGPKRDCRRSHKSSPRRLSWLHAAHGAVRQSGPGPDPSSWSVPAWGLLHLVSKADCQWWVRRCVHRIEKGGAVMSGSQNYINHVALVLDASSSMSHLSRKVVEVADQQISYLARRSQELDQETRVTVYVFADKVECVIYDKDVLRMPSLKQLYRVGGMTALLAATLKSQKELAQTAQLYGDHSFLTFVLTDGQENASHRCQDAPVRDPRELVEAVAKMTETQEDNWTLAVLVPDQMGKREAMQCGFPKDNIAIWDATSTQGLEEAGQVIQQATEKFMVGRSQGIRGSRAVFSTGAETVNKDTIEAAGLTPANPSEYQLIPVAREATIRDWVVECGHTFRTGCAFYQLSKSEKIQARKQIAVLEKKTDRVYTGPEARALLGLPDMEARVKPDHNDDFTIFVQSTSVNRKLVPHTRLLLMS</sequence>
<evidence type="ECO:0000256" key="1">
    <source>
        <dbReference type="SAM" id="MobiDB-lite"/>
    </source>
</evidence>
<name>D3Y148_STRPT</name>
<dbReference type="CDD" id="cd00198">
    <property type="entry name" value="vWFA"/>
    <property type="match status" value="1"/>
</dbReference>
<dbReference type="InterPro" id="IPR036465">
    <property type="entry name" value="vWFA_dom_sf"/>
</dbReference>
<proteinExistence type="predicted"/>
<dbReference type="Gene3D" id="3.40.50.410">
    <property type="entry name" value="von Willebrand factor, type A domain"/>
    <property type="match status" value="1"/>
</dbReference>
<reference evidence="2" key="1">
    <citation type="journal article" date="2010" name="Environ. Microbiol.">
        <title>Coevolution of antibiotic production and counter-resistance in soil bacteria.</title>
        <authorList>
            <person name="Laskaris P."/>
            <person name="Tolba S."/>
            <person name="Calvo-Bado L."/>
            <person name="Wellington L."/>
        </authorList>
    </citation>
    <scope>NUCLEOTIDE SEQUENCE</scope>
    <source>
        <strain evidence="2">CR50</strain>
    </source>
</reference>
<protein>
    <submittedName>
        <fullName evidence="2">Putative cytoplasmic protein</fullName>
    </submittedName>
</protein>
<organism evidence="2">
    <name type="scientific">Streptomyces platensis</name>
    <dbReference type="NCBI Taxonomy" id="58346"/>
    <lineage>
        <taxon>Bacteria</taxon>
        <taxon>Bacillati</taxon>
        <taxon>Actinomycetota</taxon>
        <taxon>Actinomycetes</taxon>
        <taxon>Kitasatosporales</taxon>
        <taxon>Streptomycetaceae</taxon>
        <taxon>Streptomyces</taxon>
    </lineage>
</organism>
<feature type="region of interest" description="Disordered" evidence="1">
    <location>
        <begin position="48"/>
        <end position="69"/>
    </location>
</feature>
<accession>D3Y148</accession>